<dbReference type="Proteomes" id="UP000736373">
    <property type="component" value="Unassembled WGS sequence"/>
</dbReference>
<dbReference type="PROSITE" id="PS50887">
    <property type="entry name" value="GGDEF"/>
    <property type="match status" value="1"/>
</dbReference>
<dbReference type="RefSeq" id="WP_312893020.1">
    <property type="nucleotide sequence ID" value="NZ_VZQQ01000130.1"/>
</dbReference>
<dbReference type="PANTHER" id="PTHR45138:SF9">
    <property type="entry name" value="DIGUANYLATE CYCLASE DGCM-RELATED"/>
    <property type="match status" value="1"/>
</dbReference>
<dbReference type="SUPFAM" id="SSF55073">
    <property type="entry name" value="Nucleotide cyclase"/>
    <property type="match status" value="1"/>
</dbReference>
<protein>
    <recommendedName>
        <fullName evidence="1">diguanylate cyclase</fullName>
        <ecNumber evidence="1">2.7.7.65</ecNumber>
    </recommendedName>
</protein>
<evidence type="ECO:0000259" key="3">
    <source>
        <dbReference type="PROSITE" id="PS50887"/>
    </source>
</evidence>
<reference evidence="4 5" key="1">
    <citation type="submission" date="2019-09" db="EMBL/GenBank/DDBJ databases">
        <title>Paraburkholderia podalyriae sp. nov., A South African Podalyria-associated rhizobium.</title>
        <authorList>
            <person name="Mavima L."/>
            <person name="Beukes C.W."/>
            <person name="Palmer M."/>
            <person name="De Meyer S.E."/>
            <person name="James E.K."/>
            <person name="Maluk M."/>
            <person name="Avontuur J.R."/>
            <person name="Chan W.Y."/>
            <person name="Venter S.N."/>
            <person name="Steenkamp E.T."/>
        </authorList>
    </citation>
    <scope>NUCLEOTIDE SEQUENCE [LARGE SCALE GENOMIC DNA]</scope>
    <source>
        <strain evidence="4 5">WC7.3b</strain>
    </source>
</reference>
<evidence type="ECO:0000256" key="2">
    <source>
        <dbReference type="ARBA" id="ARBA00034247"/>
    </source>
</evidence>
<evidence type="ECO:0000256" key="1">
    <source>
        <dbReference type="ARBA" id="ARBA00012528"/>
    </source>
</evidence>
<sequence>MDCDRFKSVNDTLGHHTGDLVLQGVADAIKGSIRGWDLACRWGGDEFAVLLPGTKPEDGRRVAERIRMAAEGMQLHGVTLSTGVATSTKGESLAAVIVRADSAMYGAKRAGRNAVVIA</sequence>
<dbReference type="PANTHER" id="PTHR45138">
    <property type="entry name" value="REGULATORY COMPONENTS OF SENSORY TRANSDUCTION SYSTEM"/>
    <property type="match status" value="1"/>
</dbReference>
<dbReference type="InterPro" id="IPR050469">
    <property type="entry name" value="Diguanylate_Cyclase"/>
</dbReference>
<organism evidence="4 5">
    <name type="scientific">Paraburkholderia podalyriae</name>
    <dbReference type="NCBI Taxonomy" id="1938811"/>
    <lineage>
        <taxon>Bacteria</taxon>
        <taxon>Pseudomonadati</taxon>
        <taxon>Pseudomonadota</taxon>
        <taxon>Betaproteobacteria</taxon>
        <taxon>Burkholderiales</taxon>
        <taxon>Burkholderiaceae</taxon>
        <taxon>Paraburkholderia</taxon>
    </lineage>
</organism>
<dbReference type="Pfam" id="PF00990">
    <property type="entry name" value="GGDEF"/>
    <property type="match status" value="1"/>
</dbReference>
<evidence type="ECO:0000313" key="4">
    <source>
        <dbReference type="EMBL" id="MBC8752666.1"/>
    </source>
</evidence>
<accession>A0ABR7Q286</accession>
<dbReference type="Gene3D" id="3.30.70.270">
    <property type="match status" value="1"/>
</dbReference>
<dbReference type="InterPro" id="IPR029787">
    <property type="entry name" value="Nucleotide_cyclase"/>
</dbReference>
<dbReference type="InterPro" id="IPR043128">
    <property type="entry name" value="Rev_trsase/Diguanyl_cyclase"/>
</dbReference>
<gene>
    <name evidence="4" type="ORF">F6X42_41795</name>
</gene>
<dbReference type="InterPro" id="IPR000160">
    <property type="entry name" value="GGDEF_dom"/>
</dbReference>
<comment type="catalytic activity">
    <reaction evidence="2">
        <text>2 GTP = 3',3'-c-di-GMP + 2 diphosphate</text>
        <dbReference type="Rhea" id="RHEA:24898"/>
        <dbReference type="ChEBI" id="CHEBI:33019"/>
        <dbReference type="ChEBI" id="CHEBI:37565"/>
        <dbReference type="ChEBI" id="CHEBI:58805"/>
        <dbReference type="EC" id="2.7.7.65"/>
    </reaction>
</comment>
<comment type="caution">
    <text evidence="4">The sequence shown here is derived from an EMBL/GenBank/DDBJ whole genome shotgun (WGS) entry which is preliminary data.</text>
</comment>
<dbReference type="CDD" id="cd01949">
    <property type="entry name" value="GGDEF"/>
    <property type="match status" value="1"/>
</dbReference>
<keyword evidence="5" id="KW-1185">Reference proteome</keyword>
<proteinExistence type="predicted"/>
<name>A0ABR7Q286_9BURK</name>
<dbReference type="SMART" id="SM00267">
    <property type="entry name" value="GGDEF"/>
    <property type="match status" value="1"/>
</dbReference>
<dbReference type="NCBIfam" id="TIGR00254">
    <property type="entry name" value="GGDEF"/>
    <property type="match status" value="1"/>
</dbReference>
<feature type="domain" description="GGDEF" evidence="3">
    <location>
        <begin position="1"/>
        <end position="118"/>
    </location>
</feature>
<evidence type="ECO:0000313" key="5">
    <source>
        <dbReference type="Proteomes" id="UP000736373"/>
    </source>
</evidence>
<dbReference type="EMBL" id="VZQQ01000130">
    <property type="protein sequence ID" value="MBC8752666.1"/>
    <property type="molecule type" value="Genomic_DNA"/>
</dbReference>
<dbReference type="EC" id="2.7.7.65" evidence="1"/>